<dbReference type="GO" id="GO:0016989">
    <property type="term" value="F:sigma factor antagonist activity"/>
    <property type="evidence" value="ECO:0007669"/>
    <property type="project" value="TreeGrafter"/>
</dbReference>
<comment type="caution">
    <text evidence="4">The sequence shown here is derived from an EMBL/GenBank/DDBJ whole genome shotgun (WGS) entry which is preliminary data.</text>
</comment>
<dbReference type="PANTHER" id="PTHR30273">
    <property type="entry name" value="PERIPLASMIC SIGNAL SENSOR AND SIGMA FACTOR ACTIVATOR FECR-RELATED"/>
    <property type="match status" value="1"/>
</dbReference>
<protein>
    <submittedName>
        <fullName evidence="4">Transmembrane sensor</fullName>
    </submittedName>
</protein>
<feature type="domain" description="FecR protein" evidence="2">
    <location>
        <begin position="106"/>
        <end position="195"/>
    </location>
</feature>
<dbReference type="RefSeq" id="WP_183953102.1">
    <property type="nucleotide sequence ID" value="NZ_JACIDH010000030.1"/>
</dbReference>
<dbReference type="Pfam" id="PF04773">
    <property type="entry name" value="FecR"/>
    <property type="match status" value="1"/>
</dbReference>
<dbReference type="Pfam" id="PF16220">
    <property type="entry name" value="DUF4880"/>
    <property type="match status" value="1"/>
</dbReference>
<keyword evidence="1" id="KW-1133">Transmembrane helix</keyword>
<dbReference type="PIRSF" id="PIRSF018266">
    <property type="entry name" value="FecR"/>
    <property type="match status" value="1"/>
</dbReference>
<evidence type="ECO:0000259" key="2">
    <source>
        <dbReference type="Pfam" id="PF04773"/>
    </source>
</evidence>
<evidence type="ECO:0000313" key="5">
    <source>
        <dbReference type="Proteomes" id="UP000538670"/>
    </source>
</evidence>
<keyword evidence="5" id="KW-1185">Reference proteome</keyword>
<sequence>MTTDATIIDTAIDWHLRQAEMTADDWMAFVTWLEADPAHAAAFDRVAMVDRAIPPAPAPAPLEAANDDAAPVRRWRGVIGGSVAAAVAAALLAPVMLAQRPDPYSVETAAGERRVVALGDGTRIEMSGGTRLTLDHHDDRVAALDRGQALFTVRHDAAHPFTLTAGGVAVRDLGTVFDVARDGPRLAVQVASGSVMVQPDRDRITLTPGQTLLTDEASGHAVRGTVAPADVGGWRQGRIALTGATLGDLASAWRRLYGTRLNLTGALAQRPFTGMVALTGKAERDVPHVAALIGADWRRNGEDWIIEAPGGSSR</sequence>
<feature type="transmembrane region" description="Helical" evidence="1">
    <location>
        <begin position="78"/>
        <end position="97"/>
    </location>
</feature>
<evidence type="ECO:0000259" key="3">
    <source>
        <dbReference type="Pfam" id="PF16220"/>
    </source>
</evidence>
<dbReference type="PANTHER" id="PTHR30273:SF2">
    <property type="entry name" value="PROTEIN FECR"/>
    <property type="match status" value="1"/>
</dbReference>
<dbReference type="AlphaFoldDB" id="A0A7W6F4H9"/>
<dbReference type="InterPro" id="IPR012373">
    <property type="entry name" value="Ferrdict_sens_TM"/>
</dbReference>
<dbReference type="EMBL" id="JACIDH010000030">
    <property type="protein sequence ID" value="MBB3881084.1"/>
    <property type="molecule type" value="Genomic_DNA"/>
</dbReference>
<keyword evidence="1" id="KW-0472">Membrane</keyword>
<accession>A0A7W6F4H9</accession>
<dbReference type="InterPro" id="IPR006860">
    <property type="entry name" value="FecR"/>
</dbReference>
<evidence type="ECO:0000313" key="4">
    <source>
        <dbReference type="EMBL" id="MBB3881084.1"/>
    </source>
</evidence>
<name>A0A7W6F4H9_9SPHN</name>
<gene>
    <name evidence="4" type="ORF">GGR48_003538</name>
</gene>
<dbReference type="Gene3D" id="2.60.120.1440">
    <property type="match status" value="1"/>
</dbReference>
<evidence type="ECO:0000256" key="1">
    <source>
        <dbReference type="SAM" id="Phobius"/>
    </source>
</evidence>
<proteinExistence type="predicted"/>
<dbReference type="Proteomes" id="UP000538670">
    <property type="component" value="Unassembled WGS sequence"/>
</dbReference>
<reference evidence="4 5" key="1">
    <citation type="submission" date="2020-08" db="EMBL/GenBank/DDBJ databases">
        <title>Genomic Encyclopedia of Type Strains, Phase IV (KMG-IV): sequencing the most valuable type-strain genomes for metagenomic binning, comparative biology and taxonomic classification.</title>
        <authorList>
            <person name="Goeker M."/>
        </authorList>
    </citation>
    <scope>NUCLEOTIDE SEQUENCE [LARGE SCALE GENOMIC DNA]</scope>
    <source>
        <strain evidence="4 5">DSM 19512</strain>
    </source>
</reference>
<organism evidence="4 5">
    <name type="scientific">Sphingomonas pseudosanguinis</name>
    <dbReference type="NCBI Taxonomy" id="413712"/>
    <lineage>
        <taxon>Bacteria</taxon>
        <taxon>Pseudomonadati</taxon>
        <taxon>Pseudomonadota</taxon>
        <taxon>Alphaproteobacteria</taxon>
        <taxon>Sphingomonadales</taxon>
        <taxon>Sphingomonadaceae</taxon>
        <taxon>Sphingomonas</taxon>
    </lineage>
</organism>
<keyword evidence="1 4" id="KW-0812">Transmembrane</keyword>
<dbReference type="InterPro" id="IPR032623">
    <property type="entry name" value="FecR_N"/>
</dbReference>
<feature type="domain" description="FecR N-terminal" evidence="3">
    <location>
        <begin position="10"/>
        <end position="48"/>
    </location>
</feature>